<dbReference type="Proteomes" id="UP000248703">
    <property type="component" value="Unassembled WGS sequence"/>
</dbReference>
<keyword evidence="1" id="KW-0812">Transmembrane</keyword>
<accession>A0A327RPX0</accession>
<evidence type="ECO:0000313" key="2">
    <source>
        <dbReference type="EMBL" id="RAJ18002.1"/>
    </source>
</evidence>
<dbReference type="EMBL" id="QLLO01000001">
    <property type="protein sequence ID" value="RAJ18002.1"/>
    <property type="molecule type" value="Genomic_DNA"/>
</dbReference>
<evidence type="ECO:0000313" key="3">
    <source>
        <dbReference type="Proteomes" id="UP000248703"/>
    </source>
</evidence>
<feature type="transmembrane region" description="Helical" evidence="1">
    <location>
        <begin position="6"/>
        <end position="22"/>
    </location>
</feature>
<evidence type="ECO:0000256" key="1">
    <source>
        <dbReference type="SAM" id="Phobius"/>
    </source>
</evidence>
<keyword evidence="1" id="KW-1133">Transmembrane helix</keyword>
<dbReference type="AlphaFoldDB" id="A0A327RPX0"/>
<name>A0A327RPX0_9FLAO</name>
<keyword evidence="1" id="KW-0472">Membrane</keyword>
<comment type="caution">
    <text evidence="2">The sequence shown here is derived from an EMBL/GenBank/DDBJ whole genome shotgun (WGS) entry which is preliminary data.</text>
</comment>
<sequence>MNTVIQNILVFITLGFALWFLWKKYFFKKKTKKACGTDDCGCH</sequence>
<reference evidence="2 3" key="1">
    <citation type="submission" date="2018-06" db="EMBL/GenBank/DDBJ databases">
        <title>Genomic Encyclopedia of Archaeal and Bacterial Type Strains, Phase II (KMG-II): from individual species to whole genera.</title>
        <authorList>
            <person name="Goeker M."/>
        </authorList>
    </citation>
    <scope>NUCLEOTIDE SEQUENCE [LARGE SCALE GENOMIC DNA]</scope>
    <source>
        <strain evidence="2 3">DSM 24464</strain>
    </source>
</reference>
<organism evidence="2 3">
    <name type="scientific">Olleya aquimaris</name>
    <dbReference type="NCBI Taxonomy" id="639310"/>
    <lineage>
        <taxon>Bacteria</taxon>
        <taxon>Pseudomonadati</taxon>
        <taxon>Bacteroidota</taxon>
        <taxon>Flavobacteriia</taxon>
        <taxon>Flavobacteriales</taxon>
        <taxon>Flavobacteriaceae</taxon>
    </lineage>
</organism>
<evidence type="ECO:0008006" key="4">
    <source>
        <dbReference type="Google" id="ProtNLM"/>
    </source>
</evidence>
<gene>
    <name evidence="2" type="ORF">LY08_00273</name>
</gene>
<keyword evidence="3" id="KW-1185">Reference proteome</keyword>
<proteinExistence type="predicted"/>
<protein>
    <recommendedName>
        <fullName evidence="4">FeoB-associated Cys-rich membrane protein</fullName>
    </recommendedName>
</protein>